<evidence type="ECO:0000256" key="2">
    <source>
        <dbReference type="SAM" id="MobiDB-lite"/>
    </source>
</evidence>
<dbReference type="GO" id="GO:0009062">
    <property type="term" value="P:fatty acid catabolic process"/>
    <property type="evidence" value="ECO:0007669"/>
    <property type="project" value="TreeGrafter"/>
</dbReference>
<evidence type="ECO:0000259" key="3">
    <source>
        <dbReference type="PROSITE" id="PS51770"/>
    </source>
</evidence>
<dbReference type="PANTHER" id="PTHR11049:SF24">
    <property type="entry name" value="CYTOSOLIC ACYL COENZYME A THIOESTER HYDROLASE"/>
    <property type="match status" value="1"/>
</dbReference>
<feature type="compositionally biased region" description="Basic and acidic residues" evidence="2">
    <location>
        <begin position="138"/>
        <end position="164"/>
    </location>
</feature>
<feature type="region of interest" description="Disordered" evidence="2">
    <location>
        <begin position="126"/>
        <end position="164"/>
    </location>
</feature>
<evidence type="ECO:0000256" key="1">
    <source>
        <dbReference type="ARBA" id="ARBA00022801"/>
    </source>
</evidence>
<sequence>MSDSHSGKRRPKDSASQITQLMMPGDVNNLGHVFGGVLLSMIDRAAGVTAMRHARQPCVTVSINRVDFKEPIYAGEFVTCSARVSFVGRTSIEISVKVVAEHPITGHRRHTNDCFLTFVAIDENSRPPPVPGLELVPEEDRRRSEAGRLRREHREAFERELERD</sequence>
<dbReference type="InterPro" id="IPR040170">
    <property type="entry name" value="Cytosol_ACT"/>
</dbReference>
<dbReference type="GO" id="GO:0052816">
    <property type="term" value="F:long-chain fatty acyl-CoA hydrolase activity"/>
    <property type="evidence" value="ECO:0007669"/>
    <property type="project" value="TreeGrafter"/>
</dbReference>
<dbReference type="GO" id="GO:0006637">
    <property type="term" value="P:acyl-CoA metabolic process"/>
    <property type="evidence" value="ECO:0007669"/>
    <property type="project" value="TreeGrafter"/>
</dbReference>
<reference evidence="4" key="1">
    <citation type="submission" date="2018-05" db="EMBL/GenBank/DDBJ databases">
        <authorList>
            <person name="Lanie J.A."/>
            <person name="Ng W.-L."/>
            <person name="Kazmierczak K.M."/>
            <person name="Andrzejewski T.M."/>
            <person name="Davidsen T.M."/>
            <person name="Wayne K.J."/>
            <person name="Tettelin H."/>
            <person name="Glass J.I."/>
            <person name="Rusch D."/>
            <person name="Podicherti R."/>
            <person name="Tsui H.-C.T."/>
            <person name="Winkler M.E."/>
        </authorList>
    </citation>
    <scope>NUCLEOTIDE SEQUENCE</scope>
</reference>
<dbReference type="GO" id="GO:0005829">
    <property type="term" value="C:cytosol"/>
    <property type="evidence" value="ECO:0007669"/>
    <property type="project" value="TreeGrafter"/>
</dbReference>
<protein>
    <recommendedName>
        <fullName evidence="3">HotDog ACOT-type domain-containing protein</fullName>
    </recommendedName>
</protein>
<dbReference type="PANTHER" id="PTHR11049">
    <property type="entry name" value="ACYL COENZYME A THIOESTER HYDROLASE"/>
    <property type="match status" value="1"/>
</dbReference>
<dbReference type="PROSITE" id="PS51770">
    <property type="entry name" value="HOTDOG_ACOT"/>
    <property type="match status" value="1"/>
</dbReference>
<dbReference type="InterPro" id="IPR029069">
    <property type="entry name" value="HotDog_dom_sf"/>
</dbReference>
<dbReference type="EMBL" id="UINC01021619">
    <property type="protein sequence ID" value="SVA89545.1"/>
    <property type="molecule type" value="Genomic_DNA"/>
</dbReference>
<dbReference type="CDD" id="cd03442">
    <property type="entry name" value="BFIT_BACH"/>
    <property type="match status" value="1"/>
</dbReference>
<keyword evidence="1" id="KW-0378">Hydrolase</keyword>
<dbReference type="SUPFAM" id="SSF54637">
    <property type="entry name" value="Thioesterase/thiol ester dehydrase-isomerase"/>
    <property type="match status" value="1"/>
</dbReference>
<dbReference type="Gene3D" id="3.10.129.10">
    <property type="entry name" value="Hotdog Thioesterase"/>
    <property type="match status" value="1"/>
</dbReference>
<feature type="domain" description="HotDog ACOT-type" evidence="3">
    <location>
        <begin position="12"/>
        <end position="124"/>
    </location>
</feature>
<proteinExistence type="predicted"/>
<organism evidence="4">
    <name type="scientific">marine metagenome</name>
    <dbReference type="NCBI Taxonomy" id="408172"/>
    <lineage>
        <taxon>unclassified sequences</taxon>
        <taxon>metagenomes</taxon>
        <taxon>ecological metagenomes</taxon>
    </lineage>
</organism>
<accession>A0A381ZJT6</accession>
<evidence type="ECO:0000313" key="4">
    <source>
        <dbReference type="EMBL" id="SVA89545.1"/>
    </source>
</evidence>
<dbReference type="Pfam" id="PF03061">
    <property type="entry name" value="4HBT"/>
    <property type="match status" value="1"/>
</dbReference>
<gene>
    <name evidence="4" type="ORF">METZ01_LOCUS142399</name>
</gene>
<dbReference type="InterPro" id="IPR033120">
    <property type="entry name" value="HOTDOG_ACOT"/>
</dbReference>
<dbReference type="AlphaFoldDB" id="A0A381ZJT6"/>
<name>A0A381ZJT6_9ZZZZ</name>
<dbReference type="InterPro" id="IPR006683">
    <property type="entry name" value="Thioestr_dom"/>
</dbReference>